<accession>A0A3G5A163</accession>
<dbReference type="InterPro" id="IPR050489">
    <property type="entry name" value="Tyr-tRNA_synthase"/>
</dbReference>
<dbReference type="InterPro" id="IPR023617">
    <property type="entry name" value="Tyr-tRNA-ligase_arc/euk-type"/>
</dbReference>
<dbReference type="InterPro" id="IPR002305">
    <property type="entry name" value="aa-tRNA-synth_Ic"/>
</dbReference>
<dbReference type="Gene3D" id="1.10.240.10">
    <property type="entry name" value="Tyrosyl-Transfer RNA Synthetase"/>
    <property type="match status" value="1"/>
</dbReference>
<keyword evidence="2" id="KW-0436">Ligase</keyword>
<dbReference type="NCBIfam" id="NF006330">
    <property type="entry name" value="PRK08560.1"/>
    <property type="match status" value="1"/>
</dbReference>
<name>A0A3G5A163_9VIRU</name>
<keyword evidence="4" id="KW-0067">ATP-binding</keyword>
<evidence type="ECO:0000256" key="3">
    <source>
        <dbReference type="ARBA" id="ARBA00022741"/>
    </source>
</evidence>
<evidence type="ECO:0000313" key="9">
    <source>
        <dbReference type="EMBL" id="AYV80958.1"/>
    </source>
</evidence>
<keyword evidence="6 9" id="KW-0030">Aminoacyl-tRNA synthetase</keyword>
<dbReference type="PANTHER" id="PTHR46264">
    <property type="entry name" value="TYROSINE-TRNA LIGASE"/>
    <property type="match status" value="1"/>
</dbReference>
<comment type="catalytic activity">
    <reaction evidence="8">
        <text>tRNA(Tyr) + L-tyrosine + ATP = L-tyrosyl-tRNA(Tyr) + AMP + diphosphate + H(+)</text>
        <dbReference type="Rhea" id="RHEA:10220"/>
        <dbReference type="Rhea" id="RHEA-COMP:9706"/>
        <dbReference type="Rhea" id="RHEA-COMP:9707"/>
        <dbReference type="ChEBI" id="CHEBI:15378"/>
        <dbReference type="ChEBI" id="CHEBI:30616"/>
        <dbReference type="ChEBI" id="CHEBI:33019"/>
        <dbReference type="ChEBI" id="CHEBI:58315"/>
        <dbReference type="ChEBI" id="CHEBI:78442"/>
        <dbReference type="ChEBI" id="CHEBI:78536"/>
        <dbReference type="ChEBI" id="CHEBI:456215"/>
        <dbReference type="EC" id="6.1.1.1"/>
    </reaction>
</comment>
<dbReference type="PANTHER" id="PTHR46264:SF4">
    <property type="entry name" value="TYROSINE--TRNA LIGASE, CYTOPLASMIC"/>
    <property type="match status" value="1"/>
</dbReference>
<dbReference type="GO" id="GO:0005524">
    <property type="term" value="F:ATP binding"/>
    <property type="evidence" value="ECO:0007669"/>
    <property type="project" value="UniProtKB-KW"/>
</dbReference>
<dbReference type="PIRSF" id="PIRSF006588">
    <property type="entry name" value="TyrRS_arch_euk"/>
    <property type="match status" value="1"/>
</dbReference>
<dbReference type="InterPro" id="IPR014729">
    <property type="entry name" value="Rossmann-like_a/b/a_fold"/>
</dbReference>
<evidence type="ECO:0000256" key="7">
    <source>
        <dbReference type="ARBA" id="ARBA00033323"/>
    </source>
</evidence>
<evidence type="ECO:0000256" key="1">
    <source>
        <dbReference type="ARBA" id="ARBA00013160"/>
    </source>
</evidence>
<dbReference type="EMBL" id="MK072253">
    <property type="protein sequence ID" value="AYV80958.1"/>
    <property type="molecule type" value="Genomic_DNA"/>
</dbReference>
<keyword evidence="5" id="KW-0648">Protein biosynthesis</keyword>
<organism evidence="9">
    <name type="scientific">Harvfovirus sp</name>
    <dbReference type="NCBI Taxonomy" id="2487768"/>
    <lineage>
        <taxon>Viruses</taxon>
        <taxon>Varidnaviria</taxon>
        <taxon>Bamfordvirae</taxon>
        <taxon>Nucleocytoviricota</taxon>
        <taxon>Megaviricetes</taxon>
        <taxon>Imitervirales</taxon>
        <taxon>Mimiviridae</taxon>
        <taxon>Klosneuvirinae</taxon>
    </lineage>
</organism>
<gene>
    <name evidence="9" type="ORF">Harvfovirus11_20</name>
</gene>
<evidence type="ECO:0000256" key="5">
    <source>
        <dbReference type="ARBA" id="ARBA00022917"/>
    </source>
</evidence>
<reference evidence="9" key="1">
    <citation type="submission" date="2018-10" db="EMBL/GenBank/DDBJ databases">
        <title>Hidden diversity of soil giant viruses.</title>
        <authorList>
            <person name="Schulz F."/>
            <person name="Alteio L."/>
            <person name="Goudeau D."/>
            <person name="Ryan E.M."/>
            <person name="Malmstrom R.R."/>
            <person name="Blanchard J."/>
            <person name="Woyke T."/>
        </authorList>
    </citation>
    <scope>NUCLEOTIDE SEQUENCE</scope>
    <source>
        <strain evidence="9">HAV1</strain>
    </source>
</reference>
<dbReference type="GO" id="GO:0004831">
    <property type="term" value="F:tyrosine-tRNA ligase activity"/>
    <property type="evidence" value="ECO:0007669"/>
    <property type="project" value="UniProtKB-EC"/>
</dbReference>
<proteinExistence type="predicted"/>
<dbReference type="Gene3D" id="3.40.50.620">
    <property type="entry name" value="HUPs"/>
    <property type="match status" value="1"/>
</dbReference>
<sequence>MQSRYDSITAGVKEVINAKYLKALLEDASYSPKGYWGTAPTGRIHIGYLRAMFVIADLVNANCEVIILLADIHAFLDSRKSPQDNQLRTQYYQIMITELLKLLNVDMSKIKFVIGSSFQETKEYMRELLAIANVTNCSNAKDAGTEVVMQDSDPKLTSLLYPIMQVLDEKYLNADFELGGVDQRKIFTFGIDHVHRHTKHKITYLMNSMVPALSGISGDSGVKMSASGSVGKLDLLDSPKELLKKIKKVYCLQGDIADNTLLQLCKHIVFPLLSRVNKIMIVTKKFDHVESEIKNYEDLENLFASGLHPDDFKTSVALTIGELLKPIRDKFLETDMVTLLKKAYDSK</sequence>
<dbReference type="EC" id="6.1.1.1" evidence="1"/>
<dbReference type="SUPFAM" id="SSF52374">
    <property type="entry name" value="Nucleotidylyl transferase"/>
    <property type="match status" value="1"/>
</dbReference>
<dbReference type="InterPro" id="IPR002307">
    <property type="entry name" value="Tyr-tRNA-ligase"/>
</dbReference>
<evidence type="ECO:0000256" key="4">
    <source>
        <dbReference type="ARBA" id="ARBA00022840"/>
    </source>
</evidence>
<evidence type="ECO:0000256" key="2">
    <source>
        <dbReference type="ARBA" id="ARBA00022598"/>
    </source>
</evidence>
<protein>
    <recommendedName>
        <fullName evidence="1">tyrosine--tRNA ligase</fullName>
        <ecNumber evidence="1">6.1.1.1</ecNumber>
    </recommendedName>
    <alternativeName>
        <fullName evidence="7">Tyrosyl-tRNA synthetase</fullName>
    </alternativeName>
</protein>
<keyword evidence="3" id="KW-0547">Nucleotide-binding</keyword>
<evidence type="ECO:0000256" key="6">
    <source>
        <dbReference type="ARBA" id="ARBA00023146"/>
    </source>
</evidence>
<evidence type="ECO:0000256" key="8">
    <source>
        <dbReference type="ARBA" id="ARBA00048248"/>
    </source>
</evidence>
<dbReference type="PRINTS" id="PR01040">
    <property type="entry name" value="TRNASYNTHTYR"/>
</dbReference>
<dbReference type="Pfam" id="PF00579">
    <property type="entry name" value="tRNA-synt_1b"/>
    <property type="match status" value="1"/>
</dbReference>
<dbReference type="NCBIfam" id="TIGR00234">
    <property type="entry name" value="tyrS"/>
    <property type="match status" value="1"/>
</dbReference>